<feature type="domain" description="CCHC-type" evidence="3">
    <location>
        <begin position="443"/>
        <end position="459"/>
    </location>
</feature>
<dbReference type="PROSITE" id="PS50158">
    <property type="entry name" value="ZF_CCHC"/>
    <property type="match status" value="1"/>
</dbReference>
<dbReference type="AlphaFoldDB" id="A0A4Y2T8P1"/>
<feature type="compositionally biased region" description="Basic and acidic residues" evidence="2">
    <location>
        <begin position="77"/>
        <end position="100"/>
    </location>
</feature>
<protein>
    <recommendedName>
        <fullName evidence="3">CCHC-type domain-containing protein</fullName>
    </recommendedName>
</protein>
<dbReference type="GO" id="GO:0003676">
    <property type="term" value="F:nucleic acid binding"/>
    <property type="evidence" value="ECO:0007669"/>
    <property type="project" value="InterPro"/>
</dbReference>
<dbReference type="OrthoDB" id="4230923at2759"/>
<feature type="region of interest" description="Disordered" evidence="2">
    <location>
        <begin position="55"/>
        <end position="105"/>
    </location>
</feature>
<comment type="caution">
    <text evidence="4">The sequence shown here is derived from an EMBL/GenBank/DDBJ whole genome shotgun (WGS) entry which is preliminary data.</text>
</comment>
<name>A0A4Y2T8P1_ARAVE</name>
<evidence type="ECO:0000256" key="1">
    <source>
        <dbReference type="PROSITE-ProRule" id="PRU00047"/>
    </source>
</evidence>
<dbReference type="SMART" id="SM00343">
    <property type="entry name" value="ZnF_C2HC"/>
    <property type="match status" value="1"/>
</dbReference>
<dbReference type="Proteomes" id="UP000499080">
    <property type="component" value="Unassembled WGS sequence"/>
</dbReference>
<dbReference type="EMBL" id="BGPR01026044">
    <property type="protein sequence ID" value="GBN95455.1"/>
    <property type="molecule type" value="Genomic_DNA"/>
</dbReference>
<evidence type="ECO:0000259" key="3">
    <source>
        <dbReference type="PROSITE" id="PS50158"/>
    </source>
</evidence>
<sequence length="528" mass="59056">MVTNKEIYDMATDSDHTLVNSDSEGESMSDHDSSTIEQKAAANPFLLVPATPMFVEGVHSEGGPGSPKKSRRKRKGDSHSNGKEKKDKKISNEIPKGPKKDKSKTKLFPEFWAKAPGFPQITAPPQIQDVSNKDSNLLDALTKILEKHNIVGDPAKEINELINSAVGQICALRSSVHKMEDRLSKMEEKVNSNSNETTYAAIAKNTTKTVNSTLIEKTNTKKDFPELPNMANDKNKKATSEYLATLPTATKAKAPARPKKTATRTPEILKPKPSVPTLVVKPTSEGSTYQKLKKQLEEKINLKTLGVKVINCAPSTGNGVIIRLQTPDMLATLQKTINEHPELKDNCCARAPKGRNPQIIIYDIAKTDLSREEEESQFLEQLRNSNDLPSGEMKVIFRRKGRGPLQHWIISVSPEIFDSFKGEKRLHLGFGSYKFREFLDPPRCFKCQKFGHVSKNCSEQATLCSRCPGVHVFSKCTKTNTVCRNCREYNKRTNSKIRVDHPATSDKCPVYLREKEQLAKQTNYVQHN</sequence>
<evidence type="ECO:0000313" key="5">
    <source>
        <dbReference type="Proteomes" id="UP000499080"/>
    </source>
</evidence>
<organism evidence="4 5">
    <name type="scientific">Araneus ventricosus</name>
    <name type="common">Orbweaver spider</name>
    <name type="synonym">Epeira ventricosa</name>
    <dbReference type="NCBI Taxonomy" id="182803"/>
    <lineage>
        <taxon>Eukaryota</taxon>
        <taxon>Metazoa</taxon>
        <taxon>Ecdysozoa</taxon>
        <taxon>Arthropoda</taxon>
        <taxon>Chelicerata</taxon>
        <taxon>Arachnida</taxon>
        <taxon>Araneae</taxon>
        <taxon>Araneomorphae</taxon>
        <taxon>Entelegynae</taxon>
        <taxon>Araneoidea</taxon>
        <taxon>Araneidae</taxon>
        <taxon>Araneus</taxon>
    </lineage>
</organism>
<reference evidence="4 5" key="1">
    <citation type="journal article" date="2019" name="Sci. Rep.">
        <title>Orb-weaving spider Araneus ventricosus genome elucidates the spidroin gene catalogue.</title>
        <authorList>
            <person name="Kono N."/>
            <person name="Nakamura H."/>
            <person name="Ohtoshi R."/>
            <person name="Moran D.A.P."/>
            <person name="Shinohara A."/>
            <person name="Yoshida Y."/>
            <person name="Fujiwara M."/>
            <person name="Mori M."/>
            <person name="Tomita M."/>
            <person name="Arakawa K."/>
        </authorList>
    </citation>
    <scope>NUCLEOTIDE SEQUENCE [LARGE SCALE GENOMIC DNA]</scope>
</reference>
<keyword evidence="5" id="KW-1185">Reference proteome</keyword>
<evidence type="ECO:0000313" key="4">
    <source>
        <dbReference type="EMBL" id="GBN95455.1"/>
    </source>
</evidence>
<proteinExistence type="predicted"/>
<feature type="region of interest" description="Disordered" evidence="2">
    <location>
        <begin position="1"/>
        <end position="43"/>
    </location>
</feature>
<gene>
    <name evidence="4" type="ORF">AVEN_29585_1</name>
</gene>
<dbReference type="GO" id="GO:0008270">
    <property type="term" value="F:zinc ion binding"/>
    <property type="evidence" value="ECO:0007669"/>
    <property type="project" value="UniProtKB-KW"/>
</dbReference>
<feature type="region of interest" description="Disordered" evidence="2">
    <location>
        <begin position="251"/>
        <end position="281"/>
    </location>
</feature>
<keyword evidence="1" id="KW-0862">Zinc</keyword>
<evidence type="ECO:0000256" key="2">
    <source>
        <dbReference type="SAM" id="MobiDB-lite"/>
    </source>
</evidence>
<accession>A0A4Y2T8P1</accession>
<keyword evidence="1" id="KW-0479">Metal-binding</keyword>
<dbReference type="InterPro" id="IPR001878">
    <property type="entry name" value="Znf_CCHC"/>
</dbReference>
<keyword evidence="1" id="KW-0863">Zinc-finger</keyword>